<proteinExistence type="predicted"/>
<sequence>MADLHSCPSEVLQLVFYDLDNPTAFTRTNRRLYAFSQDPYIRAHYFLARYGPLQALYFALARGKLITPRVLDILLASGAHLSRYLVQVAFHHFFHSQSHFLKPAASWVRHVPLTTFSYFLNLAAERYGDIPRAKGEDDGALFATFIKEAKLPPESQRVSWETIRDIFENYHFIPFCTKDPLMASFPLALAIEPRLLPYAVANGFQMDAKYRDFVFRKMFERMPAPKQAHAEEIVANVRELCRLDPDMFVTRTVAAEVCLEVKTNEAAYIALKQLDRAGDLPFSLVELVQDLIKLFHNVRAITTSATSQVLTQLYTDFLAPPPLPIACIASRNALSSPRPQPVVDPIVRRTMLLTIFAAEPPVPATALAARLAPLRLGPLTLADAADILLSAFVEKQDLILSYLRKEGVAVEPGASRSSYNGKEGMRKVTLAEYRMFAEEVAVRCLTRESKGKTIKRLCETYPSVKCRIVEAVLGEHEVPLEALGEGSGSTWRARLARSMFMCDGGGVSDAEEDDHDHEGEEDDELDDDSESEPEMWSGVAGTSAVATESKPDRDLGTIGFEALSTMIRRDELQGGRGGRRRYYPAIYGATGTNSSRLPLEMHSVARWIKTEFGANSRVTATFFTHAIINGNTSVLSNYLMPTPASVPITLRHFEVMARLGSSSMDYQLYDRIKQGAPFYTTEDEYLAGADSARLMLKRLGKGKQRETGSPPCVKVEPVDLVSVGSPRGKKRPRRSAAVTAVNYAVPDSDDDAIAAEEDREDEFAEYRTGGVPRKKVAKVETSLERWVEALGKLLKEEQHKYREKKKRMEKESKAAGGVKVRVSKSDFFRSLSGNMRLLRELDVRERMFRIAAGEVTFSDEDDEYVQSKAPRAKRRRTA</sequence>
<keyword evidence="1" id="KW-0175">Coiled coil</keyword>
<feature type="coiled-coil region" evidence="1">
    <location>
        <begin position="787"/>
        <end position="814"/>
    </location>
</feature>
<evidence type="ECO:0000256" key="2">
    <source>
        <dbReference type="SAM" id="MobiDB-lite"/>
    </source>
</evidence>
<accession>A0AAD6UC99</accession>
<feature type="region of interest" description="Disordered" evidence="2">
    <location>
        <begin position="505"/>
        <end position="552"/>
    </location>
</feature>
<dbReference type="Proteomes" id="UP001222325">
    <property type="component" value="Unassembled WGS sequence"/>
</dbReference>
<gene>
    <name evidence="3" type="ORF">B0H15DRAFT_827409</name>
</gene>
<name>A0AAD6UC99_9AGAR</name>
<evidence type="ECO:0000313" key="3">
    <source>
        <dbReference type="EMBL" id="KAJ7095869.1"/>
    </source>
</evidence>
<evidence type="ECO:0000313" key="4">
    <source>
        <dbReference type="Proteomes" id="UP001222325"/>
    </source>
</evidence>
<keyword evidence="4" id="KW-1185">Reference proteome</keyword>
<comment type="caution">
    <text evidence="3">The sequence shown here is derived from an EMBL/GenBank/DDBJ whole genome shotgun (WGS) entry which is preliminary data.</text>
</comment>
<feature type="compositionally biased region" description="Acidic residues" evidence="2">
    <location>
        <begin position="509"/>
        <end position="533"/>
    </location>
</feature>
<evidence type="ECO:0000256" key="1">
    <source>
        <dbReference type="SAM" id="Coils"/>
    </source>
</evidence>
<organism evidence="3 4">
    <name type="scientific">Mycena belliarum</name>
    <dbReference type="NCBI Taxonomy" id="1033014"/>
    <lineage>
        <taxon>Eukaryota</taxon>
        <taxon>Fungi</taxon>
        <taxon>Dikarya</taxon>
        <taxon>Basidiomycota</taxon>
        <taxon>Agaricomycotina</taxon>
        <taxon>Agaricomycetes</taxon>
        <taxon>Agaricomycetidae</taxon>
        <taxon>Agaricales</taxon>
        <taxon>Marasmiineae</taxon>
        <taxon>Mycenaceae</taxon>
        <taxon>Mycena</taxon>
    </lineage>
</organism>
<dbReference type="AlphaFoldDB" id="A0AAD6UC99"/>
<reference evidence="3" key="1">
    <citation type="submission" date="2023-03" db="EMBL/GenBank/DDBJ databases">
        <title>Massive genome expansion in bonnet fungi (Mycena s.s.) driven by repeated elements and novel gene families across ecological guilds.</title>
        <authorList>
            <consortium name="Lawrence Berkeley National Laboratory"/>
            <person name="Harder C.B."/>
            <person name="Miyauchi S."/>
            <person name="Viragh M."/>
            <person name="Kuo A."/>
            <person name="Thoen E."/>
            <person name="Andreopoulos B."/>
            <person name="Lu D."/>
            <person name="Skrede I."/>
            <person name="Drula E."/>
            <person name="Henrissat B."/>
            <person name="Morin E."/>
            <person name="Kohler A."/>
            <person name="Barry K."/>
            <person name="LaButti K."/>
            <person name="Morin E."/>
            <person name="Salamov A."/>
            <person name="Lipzen A."/>
            <person name="Mereny Z."/>
            <person name="Hegedus B."/>
            <person name="Baldrian P."/>
            <person name="Stursova M."/>
            <person name="Weitz H."/>
            <person name="Taylor A."/>
            <person name="Grigoriev I.V."/>
            <person name="Nagy L.G."/>
            <person name="Martin F."/>
            <person name="Kauserud H."/>
        </authorList>
    </citation>
    <scope>NUCLEOTIDE SEQUENCE</scope>
    <source>
        <strain evidence="3">CBHHK173m</strain>
    </source>
</reference>
<protein>
    <submittedName>
        <fullName evidence="3">Uncharacterized protein</fullName>
    </submittedName>
</protein>
<dbReference type="EMBL" id="JARJCN010000012">
    <property type="protein sequence ID" value="KAJ7095869.1"/>
    <property type="molecule type" value="Genomic_DNA"/>
</dbReference>